<accession>A0AAX2ALW6</accession>
<evidence type="ECO:0000313" key="1">
    <source>
        <dbReference type="EMBL" id="RXK17071.1"/>
    </source>
</evidence>
<proteinExistence type="predicted"/>
<dbReference type="Proteomes" id="UP000290092">
    <property type="component" value="Unassembled WGS sequence"/>
</dbReference>
<protein>
    <recommendedName>
        <fullName evidence="3">NADH:quinone oxidoreductase I, chain G-like protein</fullName>
    </recommendedName>
</protein>
<reference evidence="1 2" key="1">
    <citation type="submission" date="2017-09" db="EMBL/GenBank/DDBJ databases">
        <title>Genomics of the genus Arcobacter.</title>
        <authorList>
            <person name="Perez-Cataluna A."/>
            <person name="Figueras M.J."/>
            <person name="Salas-Masso N."/>
        </authorList>
    </citation>
    <scope>NUCLEOTIDE SEQUENCE [LARGE SCALE GENOMIC DNA]</scope>
    <source>
        <strain evidence="1 2">CECT 7386</strain>
    </source>
</reference>
<gene>
    <name evidence="1" type="ORF">CP985_00235</name>
</gene>
<organism evidence="1 2">
    <name type="scientific">Malaciobacter mytili LMG 24559</name>
    <dbReference type="NCBI Taxonomy" id="1032238"/>
    <lineage>
        <taxon>Bacteria</taxon>
        <taxon>Pseudomonadati</taxon>
        <taxon>Campylobacterota</taxon>
        <taxon>Epsilonproteobacteria</taxon>
        <taxon>Campylobacterales</taxon>
        <taxon>Arcobacteraceae</taxon>
        <taxon>Malaciobacter</taxon>
    </lineage>
</organism>
<comment type="caution">
    <text evidence="1">The sequence shown here is derived from an EMBL/GenBank/DDBJ whole genome shotgun (WGS) entry which is preliminary data.</text>
</comment>
<sequence length="262" mass="29849">MKNLEVLKNSDFILTFGIFLSNTNKEIFQAIQEAKENNSANIVYMHAVDTLSLKDFYTQFIKYEAGSEEGVSALLLDTFVKNSNNNIQEYIDELDIGYISAESSAGEEEFEEILELSQEKRNKVLIVGEDIFNHKRAKNILKILALIEKYSDFKIISTKQISLEDEELEEVEELLPFNGTVIYSYIDKKQDEDIVYGSASFARIAKIEDESEILIKSGEGETKKKFKISPSLQSTIAICATIENKDFLSVGYNYKPVKIERL</sequence>
<evidence type="ECO:0008006" key="3">
    <source>
        <dbReference type="Google" id="ProtNLM"/>
    </source>
</evidence>
<dbReference type="KEGG" id="amyt:AMYT_2640"/>
<keyword evidence="2" id="KW-1185">Reference proteome</keyword>
<evidence type="ECO:0000313" key="2">
    <source>
        <dbReference type="Proteomes" id="UP000290092"/>
    </source>
</evidence>
<dbReference type="EMBL" id="NXID01000001">
    <property type="protein sequence ID" value="RXK17071.1"/>
    <property type="molecule type" value="Genomic_DNA"/>
</dbReference>
<dbReference type="AlphaFoldDB" id="A0AAX2ALW6"/>
<dbReference type="RefSeq" id="WP_114842983.1">
    <property type="nucleotide sequence ID" value="NZ_CP031219.1"/>
</dbReference>
<name>A0AAX2ALW6_9BACT</name>